<protein>
    <submittedName>
        <fullName evidence="4">Uncharacterized phage protein gp47/JayE</fullName>
    </submittedName>
</protein>
<dbReference type="PANTHER" id="PTHR37829">
    <property type="entry name" value="PHAGE-LIKE ELEMENT PBSX PROTEIN XKDT"/>
    <property type="match status" value="1"/>
</dbReference>
<keyword evidence="5" id="KW-1185">Reference proteome</keyword>
<dbReference type="Pfam" id="PF26078">
    <property type="entry name" value="Baseplate_J_M"/>
    <property type="match status" value="1"/>
</dbReference>
<dbReference type="STRING" id="1533.SAMN05443638_10686"/>
<name>A0A1M4V0N3_9CLOT</name>
<dbReference type="EMBL" id="FQVM01000006">
    <property type="protein sequence ID" value="SHE62458.1"/>
    <property type="molecule type" value="Genomic_DNA"/>
</dbReference>
<dbReference type="InterPro" id="IPR058530">
    <property type="entry name" value="Baseplate_J-like_C"/>
</dbReference>
<proteinExistence type="inferred from homology"/>
<feature type="domain" description="Baseplate J-like central" evidence="2">
    <location>
        <begin position="183"/>
        <end position="262"/>
    </location>
</feature>
<gene>
    <name evidence="4" type="ORF">SAMN05443638_10686</name>
</gene>
<comment type="similarity">
    <text evidence="1">Belongs to the Mu gp47/PBSX XkdT family.</text>
</comment>
<accession>A0A1M4V0N3</accession>
<dbReference type="OrthoDB" id="2554267at2"/>
<dbReference type="Proteomes" id="UP000184035">
    <property type="component" value="Unassembled WGS sequence"/>
</dbReference>
<evidence type="ECO:0000259" key="2">
    <source>
        <dbReference type="Pfam" id="PF26078"/>
    </source>
</evidence>
<dbReference type="InterPro" id="IPR052399">
    <property type="entry name" value="Phage_Baseplate_Assmbl_Protein"/>
</dbReference>
<sequence length="364" mass="40980">MFEGQTEQVILMRMLNKIPDDLDKREGSIIYNALAPAAQEVARMYSDMDYFLKCTFASPDMPLELLDLRVAEEGMKREDSTYAVKKGYFYDQDNNLMDIPLKSRFSIGDFNFIAIKKISTGIYEMQSESKGIESNFITGLLIPIEYIENLSIAKLQDIIFPGEDLETNESLFNRYIEHLNEKAFGGNIADYKVRTRAIESVGTVKVFPIWNGGGTVKIIFLDSDYNVPTTELVNKVQTVLDPVQNKGKGLGLAPVGHVVTVNGAKNIDITINTKLLLKRGLTIGQVQEDIKKIINDYLKELRKKWDTEDNTIVRISQIEARILNIEGIADLFNTSVNGKEENLSLGPEEVPVLKEVGLNEKEIN</sequence>
<dbReference type="PANTHER" id="PTHR37829:SF3">
    <property type="entry name" value="PROTEIN JAYE-RELATED"/>
    <property type="match status" value="1"/>
</dbReference>
<evidence type="ECO:0000256" key="1">
    <source>
        <dbReference type="ARBA" id="ARBA00038087"/>
    </source>
</evidence>
<reference evidence="4 5" key="1">
    <citation type="submission" date="2016-11" db="EMBL/GenBank/DDBJ databases">
        <authorList>
            <person name="Jaros S."/>
            <person name="Januszkiewicz K."/>
            <person name="Wedrychowicz H."/>
        </authorList>
    </citation>
    <scope>NUCLEOTIDE SEQUENCE [LARGE SCALE GENOMIC DNA]</scope>
    <source>
        <strain evidence="4 5">DSM 2631</strain>
    </source>
</reference>
<evidence type="ECO:0000313" key="4">
    <source>
        <dbReference type="EMBL" id="SHE62458.1"/>
    </source>
</evidence>
<evidence type="ECO:0000259" key="3">
    <source>
        <dbReference type="Pfam" id="PF26079"/>
    </source>
</evidence>
<dbReference type="InterPro" id="IPR058531">
    <property type="entry name" value="Baseplate_J_M"/>
</dbReference>
<evidence type="ECO:0000313" key="5">
    <source>
        <dbReference type="Proteomes" id="UP000184035"/>
    </source>
</evidence>
<dbReference type="AlphaFoldDB" id="A0A1M4V0N3"/>
<dbReference type="RefSeq" id="WP_072894043.1">
    <property type="nucleotide sequence ID" value="NZ_FQVM01000006.1"/>
</dbReference>
<feature type="domain" description="Baseplate J-like C-terminal" evidence="3">
    <location>
        <begin position="269"/>
        <end position="358"/>
    </location>
</feature>
<dbReference type="Pfam" id="PF26079">
    <property type="entry name" value="Baseplate_J_C"/>
    <property type="match status" value="1"/>
</dbReference>
<organism evidence="4 5">
    <name type="scientific">Clostridium fallax</name>
    <dbReference type="NCBI Taxonomy" id="1533"/>
    <lineage>
        <taxon>Bacteria</taxon>
        <taxon>Bacillati</taxon>
        <taxon>Bacillota</taxon>
        <taxon>Clostridia</taxon>
        <taxon>Eubacteriales</taxon>
        <taxon>Clostridiaceae</taxon>
        <taxon>Clostridium</taxon>
    </lineage>
</organism>